<feature type="transmembrane region" description="Helical" evidence="1">
    <location>
        <begin position="133"/>
        <end position="158"/>
    </location>
</feature>
<accession>A0A0U0W633</accession>
<proteinExistence type="predicted"/>
<feature type="transmembrane region" description="Helical" evidence="1">
    <location>
        <begin position="12"/>
        <end position="30"/>
    </location>
</feature>
<feature type="transmembrane region" description="Helical" evidence="1">
    <location>
        <begin position="36"/>
        <end position="56"/>
    </location>
</feature>
<dbReference type="RefSeq" id="WP_085183132.1">
    <property type="nucleotide sequence ID" value="NZ_CSTD01000001.1"/>
</dbReference>
<keyword evidence="1" id="KW-0812">Transmembrane</keyword>
<dbReference type="Proteomes" id="UP000198875">
    <property type="component" value="Unassembled WGS sequence"/>
</dbReference>
<feature type="transmembrane region" description="Helical" evidence="1">
    <location>
        <begin position="63"/>
        <end position="84"/>
    </location>
</feature>
<sequence>MASGGPKQANAILRSVLSSPVLTLNGWVAFELPRTVTALGVSLLSGVLAVHVYLLATMPAVPGYFAVYAGLLMVGCLAAAGTMVVGRNAFVPQVGWVLGSLLCTAFLTVYLVSRFVALPGLSALTDRWDVAPGTLAMALAAGFIAVHTTVLSGINVAYPQRRNWPD</sequence>
<reference evidence="2 3" key="1">
    <citation type="submission" date="2015-03" db="EMBL/GenBank/DDBJ databases">
        <authorList>
            <person name="Murphy D."/>
        </authorList>
    </citation>
    <scope>NUCLEOTIDE SEQUENCE [LARGE SCALE GENOMIC DNA]</scope>
    <source>
        <strain evidence="2 3">DSM 44277</strain>
    </source>
</reference>
<organism evidence="2 3">
    <name type="scientific">Mycobacterium bohemicum DSM 44277</name>
    <dbReference type="NCBI Taxonomy" id="1236609"/>
    <lineage>
        <taxon>Bacteria</taxon>
        <taxon>Bacillati</taxon>
        <taxon>Actinomycetota</taxon>
        <taxon>Actinomycetes</taxon>
        <taxon>Mycobacteriales</taxon>
        <taxon>Mycobacteriaceae</taxon>
        <taxon>Mycobacterium</taxon>
    </lineage>
</organism>
<evidence type="ECO:0000256" key="1">
    <source>
        <dbReference type="SAM" id="Phobius"/>
    </source>
</evidence>
<keyword evidence="1" id="KW-0472">Membrane</keyword>
<dbReference type="OrthoDB" id="4557906at2"/>
<gene>
    <name evidence="2" type="ORF">BN971_01780</name>
</gene>
<name>A0A0U0W633_MYCBE</name>
<dbReference type="AlphaFoldDB" id="A0A0U0W633"/>
<evidence type="ECO:0000313" key="2">
    <source>
        <dbReference type="EMBL" id="CPR10259.1"/>
    </source>
</evidence>
<dbReference type="EMBL" id="CSTD01000001">
    <property type="protein sequence ID" value="CPR10259.1"/>
    <property type="molecule type" value="Genomic_DNA"/>
</dbReference>
<protein>
    <submittedName>
        <fullName evidence="2">Uncharacterized protein</fullName>
    </submittedName>
</protein>
<keyword evidence="1" id="KW-1133">Transmembrane helix</keyword>
<evidence type="ECO:0000313" key="3">
    <source>
        <dbReference type="Proteomes" id="UP000198875"/>
    </source>
</evidence>
<feature type="transmembrane region" description="Helical" evidence="1">
    <location>
        <begin position="90"/>
        <end position="112"/>
    </location>
</feature>